<feature type="compositionally biased region" description="Polar residues" evidence="3">
    <location>
        <begin position="126"/>
        <end position="158"/>
    </location>
</feature>
<keyword evidence="5" id="KW-1185">Reference proteome</keyword>
<dbReference type="Gene3D" id="3.10.450.700">
    <property type="match status" value="1"/>
</dbReference>
<sequence>MFVRPPAVRTSRNPGRRPMPPRMPVNAANRPLLRQFVRNRRSDPRYEAYILEVREGPAVNGNTNAAAGKSIPQPWVTVRDFVRANQSIGLPVSICDTLLKHLLTCVSFEVPGRVDSSEDSELACASPTSANDPQANSPARASGDANSPATGDVTSEENSPAKKSPRRLQPKVFQLSRLTPIRIVCEATGCILEVTARDPTAKRTASNPEESEQVAQVDPSRRWIISAPLANSTGEQTMDSSTAPGGKRRHPWETRGILELHESLMPQLSAFLTDVVTRYRSVNQLPEVRSLYSASGGRRFFFDLRDTRWGKRLHISQVTDLHRNVIGIPLEALVSFRARLDMIIRSLSLEDQHVLRSEIFGTTLDGASPRGQRQGDVGLRDGSNEAAESADGQSGGRKSTSMTNARNDGPGRQRGRRRQRMRSFTANNSGPGGGGGGGGIAGAPGTRNNEGARNGEVSTASAEHTTESNPRRGGVNGPVPTGVGPNQWNGGAPRSRRFPRRNRIRTFNRTRRPPQDDTEHTGPTSQATAVQSAPEPAIASTRVAPVAEASA</sequence>
<feature type="region of interest" description="Disordered" evidence="3">
    <location>
        <begin position="199"/>
        <end position="250"/>
    </location>
</feature>
<dbReference type="Proteomes" id="UP000308267">
    <property type="component" value="Unassembled WGS sequence"/>
</dbReference>
<dbReference type="GO" id="GO:0000977">
    <property type="term" value="F:RNA polymerase II transcription regulatory region sequence-specific DNA binding"/>
    <property type="evidence" value="ECO:0007669"/>
    <property type="project" value="InterPro"/>
</dbReference>
<feature type="compositionally biased region" description="Polar residues" evidence="3">
    <location>
        <begin position="396"/>
        <end position="406"/>
    </location>
</feature>
<evidence type="ECO:0000256" key="2">
    <source>
        <dbReference type="ARBA" id="ARBA00023125"/>
    </source>
</evidence>
<comment type="caution">
    <text evidence="4">The sequence shown here is derived from an EMBL/GenBank/DDBJ whole genome shotgun (WGS) entry which is preliminary data.</text>
</comment>
<reference evidence="4 5" key="1">
    <citation type="journal article" date="2019" name="BMC Genomics">
        <title>New insights from Opisthorchis felineus genome: update on genomics of the epidemiologically important liver flukes.</title>
        <authorList>
            <person name="Ershov N.I."/>
            <person name="Mordvinov V.A."/>
            <person name="Prokhortchouk E.B."/>
            <person name="Pakharukova M.Y."/>
            <person name="Gunbin K.V."/>
            <person name="Ustyantsev K."/>
            <person name="Genaev M.A."/>
            <person name="Blinov A.G."/>
            <person name="Mazur A."/>
            <person name="Boulygina E."/>
            <person name="Tsygankova S."/>
            <person name="Khrameeva E."/>
            <person name="Chekanov N."/>
            <person name="Fan G."/>
            <person name="Xiao A."/>
            <person name="Zhang H."/>
            <person name="Xu X."/>
            <person name="Yang H."/>
            <person name="Solovyev V."/>
            <person name="Lee S.M."/>
            <person name="Liu X."/>
            <person name="Afonnikov D.A."/>
            <person name="Skryabin K.G."/>
        </authorList>
    </citation>
    <scope>NUCLEOTIDE SEQUENCE [LARGE SCALE GENOMIC DNA]</scope>
    <source>
        <strain evidence="4">AK-0245</strain>
        <tissue evidence="4">Whole organism</tissue>
    </source>
</reference>
<feature type="region of interest" description="Disordered" evidence="3">
    <location>
        <begin position="363"/>
        <end position="551"/>
    </location>
</feature>
<dbReference type="EMBL" id="SJOL01003206">
    <property type="protein sequence ID" value="TGZ72898.1"/>
    <property type="molecule type" value="Genomic_DNA"/>
</dbReference>
<dbReference type="GO" id="GO:0032422">
    <property type="term" value="F:purine-rich negative regulatory element binding"/>
    <property type="evidence" value="ECO:0007669"/>
    <property type="project" value="InterPro"/>
</dbReference>
<comment type="similarity">
    <text evidence="1">Belongs to the PUR DNA-binding protein family.</text>
</comment>
<gene>
    <name evidence="4" type="ORF">CRM22_001812</name>
</gene>
<evidence type="ECO:0000256" key="3">
    <source>
        <dbReference type="SAM" id="MobiDB-lite"/>
    </source>
</evidence>
<feature type="region of interest" description="Disordered" evidence="3">
    <location>
        <begin position="1"/>
        <end position="26"/>
    </location>
</feature>
<feature type="compositionally biased region" description="Polar residues" evidence="3">
    <location>
        <begin position="229"/>
        <end position="243"/>
    </location>
</feature>
<feature type="compositionally biased region" description="Polar residues" evidence="3">
    <location>
        <begin position="521"/>
        <end position="531"/>
    </location>
</feature>
<organism evidence="4 5">
    <name type="scientific">Opisthorchis felineus</name>
    <dbReference type="NCBI Taxonomy" id="147828"/>
    <lineage>
        <taxon>Eukaryota</taxon>
        <taxon>Metazoa</taxon>
        <taxon>Spiralia</taxon>
        <taxon>Lophotrochozoa</taxon>
        <taxon>Platyhelminthes</taxon>
        <taxon>Trematoda</taxon>
        <taxon>Digenea</taxon>
        <taxon>Opisthorchiida</taxon>
        <taxon>Opisthorchiata</taxon>
        <taxon>Opisthorchiidae</taxon>
        <taxon>Opisthorchis</taxon>
    </lineage>
</organism>
<feature type="compositionally biased region" description="Polar residues" evidence="3">
    <location>
        <begin position="446"/>
        <end position="463"/>
    </location>
</feature>
<evidence type="ECO:0000313" key="5">
    <source>
        <dbReference type="Proteomes" id="UP000308267"/>
    </source>
</evidence>
<evidence type="ECO:0000313" key="4">
    <source>
        <dbReference type="EMBL" id="TGZ72898.1"/>
    </source>
</evidence>
<dbReference type="InterPro" id="IPR006628">
    <property type="entry name" value="PUR-bd_fam"/>
</dbReference>
<protein>
    <submittedName>
        <fullName evidence="4">Uncharacterized protein</fullName>
    </submittedName>
</protein>
<feature type="compositionally biased region" description="Gly residues" evidence="3">
    <location>
        <begin position="430"/>
        <end position="442"/>
    </location>
</feature>
<feature type="region of interest" description="Disordered" evidence="3">
    <location>
        <begin position="116"/>
        <end position="168"/>
    </location>
</feature>
<dbReference type="Pfam" id="PF04845">
    <property type="entry name" value="PurA"/>
    <property type="match status" value="1"/>
</dbReference>
<accession>A0A4S2MEU7</accession>
<feature type="compositionally biased region" description="Basic residues" evidence="3">
    <location>
        <begin position="494"/>
        <end position="512"/>
    </location>
</feature>
<feature type="compositionally biased region" description="Low complexity" evidence="3">
    <location>
        <begin position="471"/>
        <end position="486"/>
    </location>
</feature>
<name>A0A4S2MEU7_OPIFE</name>
<dbReference type="OrthoDB" id="6249779at2759"/>
<keyword evidence="2" id="KW-0238">DNA-binding</keyword>
<dbReference type="AlphaFoldDB" id="A0A4S2MEU7"/>
<proteinExistence type="inferred from homology"/>
<evidence type="ECO:0000256" key="1">
    <source>
        <dbReference type="ARBA" id="ARBA00009251"/>
    </source>
</evidence>